<dbReference type="RefSeq" id="WP_205117988.1">
    <property type="nucleotide sequence ID" value="NZ_JAFBCM010000001.1"/>
</dbReference>
<name>A0ABV7YQN6_9ACTN</name>
<dbReference type="EMBL" id="JBHRZH010000051">
    <property type="protein sequence ID" value="MFC3766374.1"/>
    <property type="molecule type" value="Genomic_DNA"/>
</dbReference>
<proteinExistence type="predicted"/>
<dbReference type="Proteomes" id="UP001595699">
    <property type="component" value="Unassembled WGS sequence"/>
</dbReference>
<gene>
    <name evidence="2" type="ORF">ACFOUW_36480</name>
</gene>
<keyword evidence="1" id="KW-0472">Membrane</keyword>
<keyword evidence="3" id="KW-1185">Reference proteome</keyword>
<accession>A0ABV7YQN6</accession>
<protein>
    <submittedName>
        <fullName evidence="2">Uncharacterized protein</fullName>
    </submittedName>
</protein>
<keyword evidence="1" id="KW-0812">Transmembrane</keyword>
<keyword evidence="1" id="KW-1133">Transmembrane helix</keyword>
<dbReference type="SUPFAM" id="SSF82171">
    <property type="entry name" value="DPP6 N-terminal domain-like"/>
    <property type="match status" value="1"/>
</dbReference>
<feature type="transmembrane region" description="Helical" evidence="1">
    <location>
        <begin position="42"/>
        <end position="64"/>
    </location>
</feature>
<sequence>MNDQGIEQRLREALKSAGAEIAPHGIRPPGLEVRTRERRTRWTLAAAVAAASVTLAFGVPFALLNKGNFDPAGSFDRPKDPAPLELVVPSTPLDFYLNLAWNGGRFSAYSVPTTSDSQPKDFFNDSDYRSAAAAPDRRSFYLARHDASSAACSTRISVLSVEQETSRATQSTVKDTVATGKRYSSLAISPDGRKLAAWYDTIEWDGRQCVTNAATTHGVVVFDLSTGGKRTWTLSTMKGSFAPVGINALSWSLDNRYLAYPLDFPRAVPPAEVLINYGKTALVRQPGPAADQFRYLDTTRPDGTLPSNSREITRDTKELSKYVSVQLLTSNQYYPQALTGFAPQGGARVLAVGLESDGVTRALLEIRLGSGSVSVLDPSYNPNVRAVSW</sequence>
<evidence type="ECO:0000256" key="1">
    <source>
        <dbReference type="SAM" id="Phobius"/>
    </source>
</evidence>
<reference evidence="3" key="1">
    <citation type="journal article" date="2019" name="Int. J. Syst. Evol. Microbiol.">
        <title>The Global Catalogue of Microorganisms (GCM) 10K type strain sequencing project: providing services to taxonomists for standard genome sequencing and annotation.</title>
        <authorList>
            <consortium name="The Broad Institute Genomics Platform"/>
            <consortium name="The Broad Institute Genome Sequencing Center for Infectious Disease"/>
            <person name="Wu L."/>
            <person name="Ma J."/>
        </authorList>
    </citation>
    <scope>NUCLEOTIDE SEQUENCE [LARGE SCALE GENOMIC DNA]</scope>
    <source>
        <strain evidence="3">CGMCC 4.7241</strain>
    </source>
</reference>
<comment type="caution">
    <text evidence="2">The sequence shown here is derived from an EMBL/GenBank/DDBJ whole genome shotgun (WGS) entry which is preliminary data.</text>
</comment>
<evidence type="ECO:0000313" key="2">
    <source>
        <dbReference type="EMBL" id="MFC3766374.1"/>
    </source>
</evidence>
<evidence type="ECO:0000313" key="3">
    <source>
        <dbReference type="Proteomes" id="UP001595699"/>
    </source>
</evidence>
<organism evidence="2 3">
    <name type="scientific">Tenggerimyces flavus</name>
    <dbReference type="NCBI Taxonomy" id="1708749"/>
    <lineage>
        <taxon>Bacteria</taxon>
        <taxon>Bacillati</taxon>
        <taxon>Actinomycetota</taxon>
        <taxon>Actinomycetes</taxon>
        <taxon>Propionibacteriales</taxon>
        <taxon>Nocardioidaceae</taxon>
        <taxon>Tenggerimyces</taxon>
    </lineage>
</organism>
<dbReference type="InterPro" id="IPR015943">
    <property type="entry name" value="WD40/YVTN_repeat-like_dom_sf"/>
</dbReference>
<dbReference type="Gene3D" id="2.130.10.10">
    <property type="entry name" value="YVTN repeat-like/Quinoprotein amine dehydrogenase"/>
    <property type="match status" value="1"/>
</dbReference>